<name>A7ITL5_PBCVM</name>
<sequence length="86" mass="9384">MRGLGVSFTFPRVERPLRLVSGMSLRKSYLPHLQAMKCNSDTFTTVTWSSPGSGAVLCSSVLSRTIARTRLSAMILLSTCSMISDL</sequence>
<accession>A7ITL5</accession>
<protein>
    <submittedName>
        <fullName evidence="1">Uncharacterized protein m135L</fullName>
    </submittedName>
</protein>
<organismHost>
    <name type="scientific">Paramecium bursaria</name>
    <dbReference type="NCBI Taxonomy" id="74790"/>
</organismHost>
<evidence type="ECO:0000313" key="2">
    <source>
        <dbReference type="Proteomes" id="UP000246715"/>
    </source>
</evidence>
<proteinExistence type="predicted"/>
<organism evidence="1 2">
    <name type="scientific">Paramecium bursaria Chlorella virus MT325</name>
    <name type="common">PBCV-MT325</name>
    <dbReference type="NCBI Taxonomy" id="346932"/>
    <lineage>
        <taxon>Viruses</taxon>
        <taxon>Varidnaviria</taxon>
        <taxon>Bamfordvirae</taxon>
        <taxon>Nucleocytoviricota</taxon>
        <taxon>Megaviricetes</taxon>
        <taxon>Algavirales</taxon>
        <taxon>Phycodnaviridae</taxon>
        <taxon>Chlorovirus</taxon>
        <taxon>Chlorovirus conductrix</taxon>
        <taxon>Paramecium bursaria Chlorella virus A1</taxon>
    </lineage>
</organism>
<dbReference type="Proteomes" id="UP000246715">
    <property type="component" value="Segment"/>
</dbReference>
<gene>
    <name evidence="1" type="primary">m135L</name>
    <name evidence="1" type="ORF">MT325_m135L</name>
</gene>
<dbReference type="EMBL" id="DQ491001">
    <property type="protein sequence ID" value="ABT13689.1"/>
    <property type="molecule type" value="Genomic_DNA"/>
</dbReference>
<evidence type="ECO:0000313" key="1">
    <source>
        <dbReference type="EMBL" id="ABT13689.1"/>
    </source>
</evidence>
<reference evidence="1 2" key="1">
    <citation type="journal article" date="2007" name="Virology">
        <title>Sequence and annotation of the 314-kb MT325 and the 321-kb FR483 viruses that infect Chlorella Pbi.</title>
        <authorList>
            <person name="Fitzgerald L.A."/>
            <person name="Graves M.V."/>
            <person name="Li X."/>
            <person name="Feldblyum T."/>
            <person name="Hartigan J."/>
            <person name="Van Etten J.L."/>
        </authorList>
    </citation>
    <scope>NUCLEOTIDE SEQUENCE [LARGE SCALE GENOMIC DNA]</scope>
    <source>
        <strain evidence="1 2">MT325</strain>
    </source>
</reference>